<dbReference type="GO" id="GO:0072594">
    <property type="term" value="P:establishment of protein localization to organelle"/>
    <property type="evidence" value="ECO:0007669"/>
    <property type="project" value="TreeGrafter"/>
</dbReference>
<dbReference type="Pfam" id="PF01299">
    <property type="entry name" value="Lamp2-like_luminal"/>
    <property type="match status" value="1"/>
</dbReference>
<dbReference type="PRINTS" id="PR00336">
    <property type="entry name" value="LYSASSOCTDMP"/>
</dbReference>
<evidence type="ECO:0000256" key="8">
    <source>
        <dbReference type="PROSITE-ProRule" id="PRU00740"/>
    </source>
</evidence>
<gene>
    <name evidence="13" type="primary">CD68</name>
</gene>
<dbReference type="InterPro" id="IPR048524">
    <property type="entry name" value="Lamp2-like_TM"/>
</dbReference>
<keyword evidence="8" id="KW-0458">Lysosome</keyword>
<dbReference type="OMA" id="EYSSAYM"/>
<keyword evidence="3" id="KW-0732">Signal</keyword>
<keyword evidence="2 8" id="KW-0812">Transmembrane</keyword>
<evidence type="ECO:0000256" key="6">
    <source>
        <dbReference type="ARBA" id="ARBA00023136"/>
    </source>
</evidence>
<comment type="similarity">
    <text evidence="8">Belongs to the LAMP family.</text>
</comment>
<feature type="region of interest" description="Disordered" evidence="9">
    <location>
        <begin position="1"/>
        <end position="50"/>
    </location>
</feature>
<evidence type="ECO:0000313" key="14">
    <source>
        <dbReference type="Proteomes" id="UP000007267"/>
    </source>
</evidence>
<dbReference type="PROSITE" id="PS51407">
    <property type="entry name" value="LAMP_3"/>
    <property type="match status" value="1"/>
</dbReference>
<keyword evidence="7" id="KW-0325">Glycoprotein</keyword>
<dbReference type="Pfam" id="PF21222">
    <property type="entry name" value="Lamp2_2nd"/>
    <property type="match status" value="1"/>
</dbReference>
<evidence type="ECO:0000259" key="11">
    <source>
        <dbReference type="Pfam" id="PF01299"/>
    </source>
</evidence>
<evidence type="ECO:0000313" key="13">
    <source>
        <dbReference type="Ensembl" id="ENSPSIP00000009488.1"/>
    </source>
</evidence>
<dbReference type="PANTHER" id="PTHR11506:SF2">
    <property type="entry name" value="MACROSIALIN"/>
    <property type="match status" value="1"/>
</dbReference>
<comment type="caution">
    <text evidence="8">Lacks conserved residue(s) required for the propagation of feature annotation.</text>
</comment>
<dbReference type="GO" id="GO:0005765">
    <property type="term" value="C:lysosomal membrane"/>
    <property type="evidence" value="ECO:0007669"/>
    <property type="project" value="UniProtKB-SubCell"/>
</dbReference>
<feature type="transmembrane region" description="Helical" evidence="10">
    <location>
        <begin position="218"/>
        <end position="241"/>
    </location>
</feature>
<dbReference type="STRING" id="13735.ENSPSIP00000009488"/>
<protein>
    <submittedName>
        <fullName evidence="13">CD68 molecule</fullName>
    </submittedName>
</protein>
<keyword evidence="4" id="KW-0967">Endosome</keyword>
<evidence type="ECO:0000259" key="12">
    <source>
        <dbReference type="Pfam" id="PF21222"/>
    </source>
</evidence>
<dbReference type="GeneTree" id="ENSGT00950000182899"/>
<evidence type="ECO:0000256" key="7">
    <source>
        <dbReference type="ARBA" id="ARBA00023180"/>
    </source>
</evidence>
<reference evidence="13" key="3">
    <citation type="submission" date="2025-08" db="UniProtKB">
        <authorList>
            <consortium name="Ensembl"/>
        </authorList>
    </citation>
    <scope>IDENTIFICATION</scope>
</reference>
<evidence type="ECO:0000256" key="9">
    <source>
        <dbReference type="SAM" id="MobiDB-lite"/>
    </source>
</evidence>
<evidence type="ECO:0000256" key="2">
    <source>
        <dbReference type="ARBA" id="ARBA00022692"/>
    </source>
</evidence>
<name>K7FN78_PELSI</name>
<reference evidence="14" key="1">
    <citation type="submission" date="2011-10" db="EMBL/GenBank/DDBJ databases">
        <authorList>
            <consortium name="Soft-shell Turtle Genome Consortium"/>
        </authorList>
    </citation>
    <scope>NUCLEOTIDE SEQUENCE [LARGE SCALE GENOMIC DNA]</scope>
    <source>
        <strain evidence="14">Daiwa-1</strain>
    </source>
</reference>
<dbReference type="PANTHER" id="PTHR11506">
    <property type="entry name" value="LYSOSOME-ASSOCIATED MEMBRANE GLYCOPROTEIN"/>
    <property type="match status" value="1"/>
</dbReference>
<reference evidence="14" key="2">
    <citation type="journal article" date="2013" name="Nat. Genet.">
        <title>The draft genomes of soft-shell turtle and green sea turtle yield insights into the development and evolution of the turtle-specific body plan.</title>
        <authorList>
            <person name="Wang Z."/>
            <person name="Pascual-Anaya J."/>
            <person name="Zadissa A."/>
            <person name="Li W."/>
            <person name="Niimura Y."/>
            <person name="Huang Z."/>
            <person name="Li C."/>
            <person name="White S."/>
            <person name="Xiong Z."/>
            <person name="Fang D."/>
            <person name="Wang B."/>
            <person name="Ming Y."/>
            <person name="Chen Y."/>
            <person name="Zheng Y."/>
            <person name="Kuraku S."/>
            <person name="Pignatelli M."/>
            <person name="Herrero J."/>
            <person name="Beal K."/>
            <person name="Nozawa M."/>
            <person name="Li Q."/>
            <person name="Wang J."/>
            <person name="Zhang H."/>
            <person name="Yu L."/>
            <person name="Shigenobu S."/>
            <person name="Wang J."/>
            <person name="Liu J."/>
            <person name="Flicek P."/>
            <person name="Searle S."/>
            <person name="Wang J."/>
            <person name="Kuratani S."/>
            <person name="Yin Y."/>
            <person name="Aken B."/>
            <person name="Zhang G."/>
            <person name="Irie N."/>
        </authorList>
    </citation>
    <scope>NUCLEOTIDE SEQUENCE [LARGE SCALE GENOMIC DNA]</scope>
    <source>
        <strain evidence="14">Daiwa-1</strain>
    </source>
</reference>
<evidence type="ECO:0000256" key="5">
    <source>
        <dbReference type="ARBA" id="ARBA00022989"/>
    </source>
</evidence>
<reference evidence="13" key="4">
    <citation type="submission" date="2025-09" db="UniProtKB">
        <authorList>
            <consortium name="Ensembl"/>
        </authorList>
    </citation>
    <scope>IDENTIFICATION</scope>
</reference>
<dbReference type="Gene3D" id="2.40.160.110">
    <property type="match status" value="1"/>
</dbReference>
<comment type="subcellular location">
    <subcellularLocation>
        <location evidence="1">Endosome membrane</location>
        <topology evidence="1">Single-pass type I membrane protein</topology>
    </subcellularLocation>
    <subcellularLocation>
        <location evidence="8">Lysosome membrane</location>
        <topology evidence="8">Single-pass type I membrane protein</topology>
    </subcellularLocation>
</comment>
<dbReference type="eggNOG" id="KOG4818">
    <property type="taxonomic scope" value="Eukaryota"/>
</dbReference>
<evidence type="ECO:0000256" key="10">
    <source>
        <dbReference type="SAM" id="Phobius"/>
    </source>
</evidence>
<keyword evidence="8" id="KW-1015">Disulfide bond</keyword>
<dbReference type="EMBL" id="AGCU01013010">
    <property type="status" value="NOT_ANNOTATED_CDS"/>
    <property type="molecule type" value="Genomic_DNA"/>
</dbReference>
<dbReference type="GO" id="GO:0031902">
    <property type="term" value="C:late endosome membrane"/>
    <property type="evidence" value="ECO:0007669"/>
    <property type="project" value="TreeGrafter"/>
</dbReference>
<dbReference type="AlphaFoldDB" id="K7FN78"/>
<keyword evidence="14" id="KW-1185">Reference proteome</keyword>
<organism evidence="13 14">
    <name type="scientific">Pelodiscus sinensis</name>
    <name type="common">Chinese softshell turtle</name>
    <name type="synonym">Trionyx sinensis</name>
    <dbReference type="NCBI Taxonomy" id="13735"/>
    <lineage>
        <taxon>Eukaryota</taxon>
        <taxon>Metazoa</taxon>
        <taxon>Chordata</taxon>
        <taxon>Craniata</taxon>
        <taxon>Vertebrata</taxon>
        <taxon>Euteleostomi</taxon>
        <taxon>Archelosauria</taxon>
        <taxon>Testudinata</taxon>
        <taxon>Testudines</taxon>
        <taxon>Cryptodira</taxon>
        <taxon>Trionychia</taxon>
        <taxon>Trionychidae</taxon>
        <taxon>Pelodiscus</taxon>
    </lineage>
</organism>
<evidence type="ECO:0000256" key="3">
    <source>
        <dbReference type="ARBA" id="ARBA00022729"/>
    </source>
</evidence>
<dbReference type="InterPro" id="IPR048528">
    <property type="entry name" value="Lamp2-like_luminal"/>
</dbReference>
<dbReference type="InterPro" id="IPR002000">
    <property type="entry name" value="Lysosome-assoc_membr_glycop"/>
</dbReference>
<feature type="domain" description="Lysosome-associated membrane glycoprotein 2-like transmembrane" evidence="12">
    <location>
        <begin position="220"/>
        <end position="251"/>
    </location>
</feature>
<accession>K7FN78</accession>
<keyword evidence="6 8" id="KW-0472">Membrane</keyword>
<dbReference type="Ensembl" id="ENSPSIT00000009535.1">
    <property type="protein sequence ID" value="ENSPSIP00000009488.1"/>
    <property type="gene ID" value="ENSPSIG00000008592.1"/>
</dbReference>
<evidence type="ECO:0000256" key="1">
    <source>
        <dbReference type="ARBA" id="ARBA00004530"/>
    </source>
</evidence>
<feature type="domain" description="Lysosome-associated membrane glycoprotein 2-like luminal" evidence="11">
    <location>
        <begin position="55"/>
        <end position="201"/>
    </location>
</feature>
<feature type="compositionally biased region" description="Low complexity" evidence="9">
    <location>
        <begin position="1"/>
        <end position="45"/>
    </location>
</feature>
<dbReference type="GO" id="GO:0005886">
    <property type="term" value="C:plasma membrane"/>
    <property type="evidence" value="ECO:0007669"/>
    <property type="project" value="Ensembl"/>
</dbReference>
<sequence length="253" mass="28027">PHPTTHPANHTTPHPTTHPANHTTPHPTTHPANHTTPHTTPHLTTVAPTVSPDVKVGDYRVMKEKEVCLRIQSGLQIRVEYTNSSKTKLWGTFAVQPNQTKVSGKCTNDTATMQLSFAQGFLIFTFKKNETQKTCYLNEVRTNLSLQFPGAMERYFAAQNSTLREFEAGLGHSYQCKNRSLALSPAFHLDALQEQVQAFALHSGNFGEAELCPDQHSLVVPIVIGVVLLVLILIVVIAYLLGRRRARGGYQTI</sequence>
<dbReference type="Proteomes" id="UP000007267">
    <property type="component" value="Unassembled WGS sequence"/>
</dbReference>
<dbReference type="HOGENOM" id="CLU_055379_0_1_1"/>
<proteinExistence type="inferred from homology"/>
<evidence type="ECO:0000256" key="4">
    <source>
        <dbReference type="ARBA" id="ARBA00022753"/>
    </source>
</evidence>
<feature type="disulfide bond" evidence="8">
    <location>
        <begin position="68"/>
        <end position="106"/>
    </location>
</feature>
<keyword evidence="5 10" id="KW-1133">Transmembrane helix</keyword>